<dbReference type="PANTHER" id="PTHR30273">
    <property type="entry name" value="PERIPLASMIC SIGNAL SENSOR AND SIGMA FACTOR ACTIVATOR FECR-RELATED"/>
    <property type="match status" value="1"/>
</dbReference>
<dbReference type="AlphaFoldDB" id="A0A444GLU6"/>
<gene>
    <name evidence="4" type="ORF">EPI11_17095</name>
</gene>
<evidence type="ECO:0000313" key="5">
    <source>
        <dbReference type="Proteomes" id="UP000287527"/>
    </source>
</evidence>
<evidence type="ECO:0000259" key="3">
    <source>
        <dbReference type="Pfam" id="PF16344"/>
    </source>
</evidence>
<proteinExistence type="predicted"/>
<dbReference type="Pfam" id="PF16344">
    <property type="entry name" value="FecR_C"/>
    <property type="match status" value="1"/>
</dbReference>
<name>A0A444GLU6_9FLAO</name>
<organism evidence="4 5">
    <name type="scientific">Flavobacterium cerinum</name>
    <dbReference type="NCBI Taxonomy" id="2502784"/>
    <lineage>
        <taxon>Bacteria</taxon>
        <taxon>Pseudomonadati</taxon>
        <taxon>Bacteroidota</taxon>
        <taxon>Flavobacteriia</taxon>
        <taxon>Flavobacteriales</taxon>
        <taxon>Flavobacteriaceae</taxon>
        <taxon>Flavobacterium</taxon>
    </lineage>
</organism>
<dbReference type="PIRSF" id="PIRSF018266">
    <property type="entry name" value="FecR"/>
    <property type="match status" value="1"/>
</dbReference>
<dbReference type="GO" id="GO:0016989">
    <property type="term" value="F:sigma factor antagonist activity"/>
    <property type="evidence" value="ECO:0007669"/>
    <property type="project" value="TreeGrafter"/>
</dbReference>
<dbReference type="OrthoDB" id="704021at2"/>
<evidence type="ECO:0000259" key="2">
    <source>
        <dbReference type="Pfam" id="PF04773"/>
    </source>
</evidence>
<dbReference type="Pfam" id="PF04773">
    <property type="entry name" value="FecR"/>
    <property type="match status" value="1"/>
</dbReference>
<dbReference type="PANTHER" id="PTHR30273:SF2">
    <property type="entry name" value="PROTEIN FECR"/>
    <property type="match status" value="1"/>
</dbReference>
<dbReference type="RefSeq" id="WP_128391210.1">
    <property type="nucleotide sequence ID" value="NZ_SBII01000015.1"/>
</dbReference>
<comment type="caution">
    <text evidence="4">The sequence shown here is derived from an EMBL/GenBank/DDBJ whole genome shotgun (WGS) entry which is preliminary data.</text>
</comment>
<reference evidence="4 5" key="1">
    <citation type="submission" date="2019-01" db="EMBL/GenBank/DDBJ databases">
        <title>Flavobacterium sp. nov.,isolated from freshwater.</title>
        <authorList>
            <person name="Zhang R."/>
            <person name="Du Z.-J."/>
        </authorList>
    </citation>
    <scope>NUCLEOTIDE SEQUENCE [LARGE SCALE GENOMIC DNA]</scope>
    <source>
        <strain evidence="4 5">1E403</strain>
    </source>
</reference>
<evidence type="ECO:0000256" key="1">
    <source>
        <dbReference type="SAM" id="Phobius"/>
    </source>
</evidence>
<dbReference type="Proteomes" id="UP000287527">
    <property type="component" value="Unassembled WGS sequence"/>
</dbReference>
<feature type="domain" description="Protein FecR C-terminal" evidence="3">
    <location>
        <begin position="212"/>
        <end position="268"/>
    </location>
</feature>
<keyword evidence="5" id="KW-1185">Reference proteome</keyword>
<dbReference type="EMBL" id="SBII01000015">
    <property type="protein sequence ID" value="RWW91943.1"/>
    <property type="molecule type" value="Genomic_DNA"/>
</dbReference>
<dbReference type="InterPro" id="IPR012373">
    <property type="entry name" value="Ferrdict_sens_TM"/>
</dbReference>
<accession>A0A444GLU6</accession>
<feature type="domain" description="FecR protein" evidence="2">
    <location>
        <begin position="76"/>
        <end position="167"/>
    </location>
</feature>
<evidence type="ECO:0000313" key="4">
    <source>
        <dbReference type="EMBL" id="RWW91943.1"/>
    </source>
</evidence>
<dbReference type="Gene3D" id="3.55.50.30">
    <property type="match status" value="1"/>
</dbReference>
<dbReference type="InterPro" id="IPR006860">
    <property type="entry name" value="FecR"/>
</dbReference>
<keyword evidence="1" id="KW-1133">Transmembrane helix</keyword>
<dbReference type="InterPro" id="IPR032508">
    <property type="entry name" value="FecR_C"/>
</dbReference>
<keyword evidence="1" id="KW-0472">Membrane</keyword>
<sequence>MKQNLRKQWDEIPEKGLFPDEVKFRMWKKIKAATTNKTRHQYKWIAAASIVLILSFTGYLTLLNTNKVADMVITQTYAQDIRLLLLPDGTRVWVNENTKIEYPKAFTGNTRNVTLKGEAFFEVKKDPSKPFIISSGLIQTTVLGTSFNIKAYEGHLPLVKVRTGRVKVENKNNTVLLQRGDAAVYMSTSELLVKQKADDIEPAYVKALIDIDGLSLNEAIKKLQKEYSFNIEYPSDNLKNLKLKGTLDTRQGIKGMLETLAFALNAEIIENTPGNYIISQ</sequence>
<feature type="transmembrane region" description="Helical" evidence="1">
    <location>
        <begin position="44"/>
        <end position="62"/>
    </location>
</feature>
<protein>
    <submittedName>
        <fullName evidence="4">FecR family protein</fullName>
    </submittedName>
</protein>
<dbReference type="Gene3D" id="2.60.120.1440">
    <property type="match status" value="1"/>
</dbReference>
<keyword evidence="1" id="KW-0812">Transmembrane</keyword>